<dbReference type="AlphaFoldDB" id="A0A8K0S8Y5"/>
<dbReference type="InterPro" id="IPR021149">
    <property type="entry name" value="OligosaccharylTrfase_OST3/OST6"/>
</dbReference>
<feature type="transmembrane region" description="Helical" evidence="9">
    <location>
        <begin position="294"/>
        <end position="314"/>
    </location>
</feature>
<dbReference type="OrthoDB" id="67566at2759"/>
<evidence type="ECO:0000256" key="10">
    <source>
        <dbReference type="SAM" id="SignalP"/>
    </source>
</evidence>
<organism evidence="11 12">
    <name type="scientific">Fusarium tricinctum</name>
    <dbReference type="NCBI Taxonomy" id="61284"/>
    <lineage>
        <taxon>Eukaryota</taxon>
        <taxon>Fungi</taxon>
        <taxon>Dikarya</taxon>
        <taxon>Ascomycota</taxon>
        <taxon>Pezizomycotina</taxon>
        <taxon>Sordariomycetes</taxon>
        <taxon>Hypocreomycetidae</taxon>
        <taxon>Hypocreales</taxon>
        <taxon>Nectriaceae</taxon>
        <taxon>Fusarium</taxon>
        <taxon>Fusarium tricinctum species complex</taxon>
    </lineage>
</organism>
<dbReference type="GO" id="GO:0018279">
    <property type="term" value="P:protein N-linked glycosylation via asparagine"/>
    <property type="evidence" value="ECO:0007669"/>
    <property type="project" value="TreeGrafter"/>
</dbReference>
<evidence type="ECO:0000256" key="1">
    <source>
        <dbReference type="ARBA" id="ARBA00002791"/>
    </source>
</evidence>
<dbReference type="GO" id="GO:0008250">
    <property type="term" value="C:oligosaccharyltransferase complex"/>
    <property type="evidence" value="ECO:0007669"/>
    <property type="project" value="TreeGrafter"/>
</dbReference>
<dbReference type="InterPro" id="IPR036249">
    <property type="entry name" value="Thioredoxin-like_sf"/>
</dbReference>
<dbReference type="SUPFAM" id="SSF52833">
    <property type="entry name" value="Thioredoxin-like"/>
    <property type="match status" value="1"/>
</dbReference>
<comment type="similarity">
    <text evidence="3">Belongs to the OST3/OST6 family.</text>
</comment>
<feature type="transmembrane region" description="Helical" evidence="9">
    <location>
        <begin position="264"/>
        <end position="282"/>
    </location>
</feature>
<evidence type="ECO:0000256" key="3">
    <source>
        <dbReference type="ARBA" id="ARBA00009561"/>
    </source>
</evidence>
<dbReference type="EMBL" id="JAGPXF010000001">
    <property type="protein sequence ID" value="KAH7262360.1"/>
    <property type="molecule type" value="Genomic_DNA"/>
</dbReference>
<protein>
    <submittedName>
        <fullName evidence="11">Uncharacterized protein</fullName>
    </submittedName>
</protein>
<keyword evidence="4 9" id="KW-0812">Transmembrane</keyword>
<keyword evidence="8 9" id="KW-0472">Membrane</keyword>
<evidence type="ECO:0000256" key="8">
    <source>
        <dbReference type="ARBA" id="ARBA00023136"/>
    </source>
</evidence>
<gene>
    <name evidence="11" type="ORF">BKA59DRAFT_429440</name>
</gene>
<accession>A0A8K0S8Y5</accession>
<keyword evidence="12" id="KW-1185">Reference proteome</keyword>
<feature type="transmembrane region" description="Helical" evidence="9">
    <location>
        <begin position="179"/>
        <end position="199"/>
    </location>
</feature>
<dbReference type="Pfam" id="PF04756">
    <property type="entry name" value="OST3_OST6"/>
    <property type="match status" value="1"/>
</dbReference>
<evidence type="ECO:0000256" key="5">
    <source>
        <dbReference type="ARBA" id="ARBA00022729"/>
    </source>
</evidence>
<comment type="subcellular location">
    <subcellularLocation>
        <location evidence="2">Endoplasmic reticulum membrane</location>
        <topology evidence="2">Multi-pass membrane protein</topology>
    </subcellularLocation>
</comment>
<dbReference type="Proteomes" id="UP000813427">
    <property type="component" value="Unassembled WGS sequence"/>
</dbReference>
<evidence type="ECO:0000256" key="7">
    <source>
        <dbReference type="ARBA" id="ARBA00022989"/>
    </source>
</evidence>
<dbReference type="PANTHER" id="PTHR12692:SF0">
    <property type="entry name" value="GH11935P"/>
    <property type="match status" value="1"/>
</dbReference>
<sequence>MRFFHSLLSFALLATGVVAAKKSSEERFNQYHAKQTSAPVKLKDSTYRTLTSTPRDYSVAVLLTAIDPRFNCQLCREFQPEWNLLAKSWVKGDKAAESRLIFGTLDFLDGKEIFSSLGLTTAPVLLMFPPTTGPHASQSPDHLRYDFSSGGATAEVVHSWIARHMPDRPHPKVKRPINYVKWISVVTTIVGITTAGILLRAYIYPIVQSRNLWAAMSLMTILLFISGHMFNHIRKVPYVTGDGKGGISYVSPGFQQQLGLETQIVAALYGVLSFCAITLAIKVPRIADSKTQQVAVIAFGGILFLVYSFLLSVFRVKNGGYPFSLPPFM</sequence>
<feature type="signal peptide" evidence="10">
    <location>
        <begin position="1"/>
        <end position="19"/>
    </location>
</feature>
<name>A0A8K0S8Y5_9HYPO</name>
<evidence type="ECO:0000313" key="12">
    <source>
        <dbReference type="Proteomes" id="UP000813427"/>
    </source>
</evidence>
<feature type="chain" id="PRO_5035438859" evidence="10">
    <location>
        <begin position="20"/>
        <end position="329"/>
    </location>
</feature>
<evidence type="ECO:0000256" key="9">
    <source>
        <dbReference type="SAM" id="Phobius"/>
    </source>
</evidence>
<evidence type="ECO:0000256" key="4">
    <source>
        <dbReference type="ARBA" id="ARBA00022692"/>
    </source>
</evidence>
<keyword evidence="5 10" id="KW-0732">Signal</keyword>
<reference evidence="11" key="1">
    <citation type="journal article" date="2021" name="Nat. Commun.">
        <title>Genetic determinants of endophytism in the Arabidopsis root mycobiome.</title>
        <authorList>
            <person name="Mesny F."/>
            <person name="Miyauchi S."/>
            <person name="Thiergart T."/>
            <person name="Pickel B."/>
            <person name="Atanasova L."/>
            <person name="Karlsson M."/>
            <person name="Huettel B."/>
            <person name="Barry K.W."/>
            <person name="Haridas S."/>
            <person name="Chen C."/>
            <person name="Bauer D."/>
            <person name="Andreopoulos W."/>
            <person name="Pangilinan J."/>
            <person name="LaButti K."/>
            <person name="Riley R."/>
            <person name="Lipzen A."/>
            <person name="Clum A."/>
            <person name="Drula E."/>
            <person name="Henrissat B."/>
            <person name="Kohler A."/>
            <person name="Grigoriev I.V."/>
            <person name="Martin F.M."/>
            <person name="Hacquard S."/>
        </authorList>
    </citation>
    <scope>NUCLEOTIDE SEQUENCE</scope>
    <source>
        <strain evidence="11">MPI-SDFR-AT-0068</strain>
    </source>
</reference>
<feature type="transmembrane region" description="Helical" evidence="9">
    <location>
        <begin position="211"/>
        <end position="230"/>
    </location>
</feature>
<proteinExistence type="inferred from homology"/>
<dbReference type="PANTHER" id="PTHR12692">
    <property type="entry name" value="DOLICHYL-DIPHOSPHOOLIGOSACCHARIDE--PROTEIN GLYCOSYLTRANSFERASE-RELATED"/>
    <property type="match status" value="1"/>
</dbReference>
<dbReference type="Gene3D" id="3.40.30.10">
    <property type="entry name" value="Glutaredoxin"/>
    <property type="match status" value="1"/>
</dbReference>
<dbReference type="FunFam" id="3.40.30.10:FF:000302">
    <property type="entry name" value="Oligosaccharyl transferase subunit (Gamma), putative"/>
    <property type="match status" value="1"/>
</dbReference>
<comment type="caution">
    <text evidence="11">The sequence shown here is derived from an EMBL/GenBank/DDBJ whole genome shotgun (WGS) entry which is preliminary data.</text>
</comment>
<evidence type="ECO:0000256" key="2">
    <source>
        <dbReference type="ARBA" id="ARBA00004477"/>
    </source>
</evidence>
<comment type="function">
    <text evidence="1">Subunit of the oligosaccharyl transferase (OST) complex that catalyzes the initial transfer of a defined glycan (Glc(3)Man(9)GlcNAc(2) in eukaryotes) from the lipid carrier dolichol-pyrophosphate to an asparagine residue within an Asn-X-Ser/Thr consensus motif in nascent polypeptide chains, the first step in protein N-glycosylation. N-glycosylation occurs cotranslationally and the complex associates with the Sec61 complex at the channel-forming translocon complex that mediates protein translocation across the endoplasmic reticulum (ER). All subunits are required for a maximal enzyme activity.</text>
</comment>
<evidence type="ECO:0000256" key="6">
    <source>
        <dbReference type="ARBA" id="ARBA00022824"/>
    </source>
</evidence>
<keyword evidence="7 9" id="KW-1133">Transmembrane helix</keyword>
<evidence type="ECO:0000313" key="11">
    <source>
        <dbReference type="EMBL" id="KAH7262360.1"/>
    </source>
</evidence>
<keyword evidence="6" id="KW-0256">Endoplasmic reticulum</keyword>